<protein>
    <submittedName>
        <fullName evidence="2">Major facilitator superfamily (MFS) profile domain-containing protein</fullName>
    </submittedName>
</protein>
<dbReference type="Proteomes" id="UP000887576">
    <property type="component" value="Unplaced"/>
</dbReference>
<reference evidence="2" key="1">
    <citation type="submission" date="2022-11" db="UniProtKB">
        <authorList>
            <consortium name="WormBaseParasite"/>
        </authorList>
    </citation>
    <scope>IDENTIFICATION</scope>
</reference>
<sequence length="482" mass="52540">MQVPKKVGFAALAVSSGGAIHFGFQFVVTDPSEDAFLDFVRDSYHAHYANRLKQATLEDIWSVIVSLFFVGAIFGALSIRFVSEKFGRRRSLVLAYFISSISVFLSALSYFINSFELYTLTRLTLGFAVCLSVGVGALYLSEISPKRCRGFVGMSTGVFVQLGLLLGSLVAMPAALGSTHRWWMIYLIECAVFIIAAASVRMLPDSPGYLINQGKDEAAKKSLVFFQDLSDEALKLRIDELKTESQKSEQMGLIEVLRGEGRRRVFIGIIAMFGTAFSGVAAINAFAVDIMESAGLSDSAASFANAGLSFVSLLAALGSSLVVERIGRRPLLLFANCGILLCNLFISALLIAHDHHSFPLLSASLIICIAFFLTFFALGPGPVCYFITSELNDQKSRSAAQSWTSLTQMASRSILLAGFLPLKMAVGSGVAYMILFIAPITSVIIFLYFNLPETKNRDQKEVIKAFDDLPKLCCQKSKILPI</sequence>
<accession>A0AC34Q4J4</accession>
<evidence type="ECO:0000313" key="2">
    <source>
        <dbReference type="WBParaSite" id="JU765_v2.g12952.t1"/>
    </source>
</evidence>
<organism evidence="1 2">
    <name type="scientific">Panagrolaimus sp. JU765</name>
    <dbReference type="NCBI Taxonomy" id="591449"/>
    <lineage>
        <taxon>Eukaryota</taxon>
        <taxon>Metazoa</taxon>
        <taxon>Ecdysozoa</taxon>
        <taxon>Nematoda</taxon>
        <taxon>Chromadorea</taxon>
        <taxon>Rhabditida</taxon>
        <taxon>Tylenchina</taxon>
        <taxon>Panagrolaimomorpha</taxon>
        <taxon>Panagrolaimoidea</taxon>
        <taxon>Panagrolaimidae</taxon>
        <taxon>Panagrolaimus</taxon>
    </lineage>
</organism>
<dbReference type="WBParaSite" id="JU765_v2.g12952.t1">
    <property type="protein sequence ID" value="JU765_v2.g12952.t1"/>
    <property type="gene ID" value="JU765_v2.g12952"/>
</dbReference>
<name>A0AC34Q4J4_9BILA</name>
<proteinExistence type="predicted"/>
<evidence type="ECO:0000313" key="1">
    <source>
        <dbReference type="Proteomes" id="UP000887576"/>
    </source>
</evidence>